<evidence type="ECO:0000256" key="9">
    <source>
        <dbReference type="ARBA" id="ARBA00022448"/>
    </source>
</evidence>
<evidence type="ECO:0000256" key="30">
    <source>
        <dbReference type="ARBA" id="ARBA00022771"/>
    </source>
</evidence>
<evidence type="ECO:0000256" key="21">
    <source>
        <dbReference type="ARBA" id="ARBA00022670"/>
    </source>
</evidence>
<evidence type="ECO:0000256" key="40">
    <source>
        <dbReference type="ARBA" id="ARBA00022844"/>
    </source>
</evidence>
<comment type="function">
    <text evidence="67">Protein 2B: Plays an essential role in the virus replication cycle by acting as a viroporin. Creates a pore in the host reticulum endoplasmic and as a consequence releases Ca2+ in the cytoplasm of infected cell. In turn, high levels of cytoplasmic calcium may trigger membrane trafficking and transport of viral ER-associated proteins to viroplasms, sites of viral genome replication.</text>
</comment>
<dbReference type="SUPFAM" id="SSF89043">
    <property type="entry name" value="Soluble domain of poliovirus core protein 3a"/>
    <property type="match status" value="1"/>
</dbReference>
<keyword evidence="21 67" id="KW-0645">Protease</keyword>
<evidence type="ECO:0000256" key="37">
    <source>
        <dbReference type="ARBA" id="ARBA00022833"/>
    </source>
</evidence>
<evidence type="ECO:0000256" key="47">
    <source>
        <dbReference type="ARBA" id="ARBA00023050"/>
    </source>
</evidence>
<dbReference type="InterPro" id="IPR003138">
    <property type="entry name" value="Pico_P1A"/>
</dbReference>
<keyword evidence="28 67" id="KW-0677">Repeat</keyword>
<comment type="subunit">
    <text evidence="8">Interacts with protein 3CD.</text>
</comment>
<evidence type="ECO:0000313" key="74">
    <source>
        <dbReference type="Proteomes" id="UP000167615"/>
    </source>
</evidence>
<dbReference type="FunFam" id="3.30.70.270:FF:000008">
    <property type="entry name" value="Genome polyprotein"/>
    <property type="match status" value="1"/>
</dbReference>
<keyword evidence="56 67" id="KW-0449">Lipoprotein</keyword>
<comment type="function">
    <text evidence="67">Protein 3A: Localizes the viral replication complex to the surface of membranous vesicles. It inhibits host cell endoplasmic reticulum-to-Golgi apparatus transport and causes the disassembly of the Golgi complex, possibly through GBF1 interaction. This would result in depletion of MHC, trail receptors and IFN receptors at the host cell surface.</text>
</comment>
<evidence type="ECO:0000256" key="53">
    <source>
        <dbReference type="ARBA" id="ARBA00023255"/>
    </source>
</evidence>
<dbReference type="Gene3D" id="4.10.880.10">
    <property type="entry name" value="Poliovirus 3D polymerase Domain 1 (Nucleotidyltransferase)"/>
    <property type="match status" value="2"/>
</dbReference>
<keyword evidence="55 67" id="KW-0899">Viral immunoevasion</keyword>
<dbReference type="Pfam" id="PF12521">
    <property type="entry name" value="DUF3724"/>
    <property type="match status" value="1"/>
</dbReference>
<accession>A0A060D1Y1</accession>
<evidence type="ECO:0000256" key="3">
    <source>
        <dbReference type="ARBA" id="ARBA00004295"/>
    </source>
</evidence>
<evidence type="ECO:0000256" key="19">
    <source>
        <dbReference type="ARBA" id="ARBA00022595"/>
    </source>
</evidence>
<dbReference type="EMBL" id="KJ541160">
    <property type="protein sequence ID" value="AJO60885.1"/>
    <property type="molecule type" value="Genomic_RNA"/>
</dbReference>
<dbReference type="GO" id="GO:0044162">
    <property type="term" value="C:host cell cytoplasmic vesicle membrane"/>
    <property type="evidence" value="ECO:0007669"/>
    <property type="project" value="UniProtKB-SubCell"/>
</dbReference>
<dbReference type="InterPro" id="IPR009003">
    <property type="entry name" value="Peptidase_S1_PA"/>
</dbReference>
<keyword evidence="27" id="KW-0479">Metal-binding</keyword>
<comment type="subunit">
    <text evidence="6">Interacts with RNA-directed RNA polymerase.</text>
</comment>
<dbReference type="GO" id="GO:0005198">
    <property type="term" value="F:structural molecule activity"/>
    <property type="evidence" value="ECO:0007669"/>
    <property type="project" value="InterPro"/>
</dbReference>
<evidence type="ECO:0000256" key="42">
    <source>
        <dbReference type="ARBA" id="ARBA00022884"/>
    </source>
</evidence>
<evidence type="ECO:0000256" key="52">
    <source>
        <dbReference type="ARBA" id="ARBA00023247"/>
    </source>
</evidence>
<dbReference type="GO" id="GO:0039694">
    <property type="term" value="P:viral RNA genome replication"/>
    <property type="evidence" value="ECO:0007669"/>
    <property type="project" value="InterPro"/>
</dbReference>
<keyword evidence="33 67" id="KW-0347">Helicase</keyword>
<evidence type="ECO:0000256" key="10">
    <source>
        <dbReference type="ARBA" id="ARBA00022482"/>
    </source>
</evidence>
<dbReference type="EMBL" id="KJ612513">
    <property type="protein sequence ID" value="AIA99528.1"/>
    <property type="molecule type" value="Genomic_RNA"/>
</dbReference>
<reference evidence="72 73" key="2">
    <citation type="journal article" date="2015" name="Sci. Rep.">
        <title>A novel recombinant lineage's contribution to the outbreak of coxsackievirus A6-associated hand, foot and mouth disease in Shanghai, China, 2012-2013.</title>
        <authorList>
            <person name="Feng X."/>
            <person name="Guan W."/>
            <person name="Guo Y."/>
            <person name="Yu H."/>
            <person name="Zhang X."/>
            <person name="Cheng R."/>
            <person name="Wang Z."/>
            <person name="Zhang Z."/>
            <person name="Zhang J."/>
            <person name="Li H."/>
            <person name="Zhuang Y."/>
            <person name="Zhang H."/>
            <person name="Lu Z."/>
            <person name="Li M."/>
            <person name="Yu H."/>
            <person name="Bao Y."/>
            <person name="Hu Y."/>
            <person name="Yao Z."/>
        </authorList>
    </citation>
    <scope>NUCLEOTIDE SEQUENCE [LARGE SCALE GENOMIC DNA]</scope>
    <source>
        <strain evidence="72">5039/SH/CHN/2013</strain>
    </source>
</reference>
<evidence type="ECO:0000256" key="38">
    <source>
        <dbReference type="ARBA" id="ARBA00022840"/>
    </source>
</evidence>
<comment type="subunit">
    <text evidence="62">Interacts with capsid protein VP0 and capsid protein VP1 to form heterotrimeric protomers. Five protomers subsequently associate to form pentamers which serve as building blocks for the capsid. Interacts with capsid protein VP4 in the mature capsid. Interacts with protein 2C; this interaction may be important for virion morphogenesis.</text>
</comment>
<dbReference type="GO" id="GO:0042025">
    <property type="term" value="C:host cell nucleus"/>
    <property type="evidence" value="ECO:0007669"/>
    <property type="project" value="UniProtKB-SubCell"/>
</dbReference>
<keyword evidence="26 67" id="KW-0519">Myristate</keyword>
<evidence type="ECO:0000256" key="36">
    <source>
        <dbReference type="ARBA" id="ARBA00022813"/>
    </source>
</evidence>
<dbReference type="GO" id="GO:0003968">
    <property type="term" value="F:RNA-directed RNA polymerase activity"/>
    <property type="evidence" value="ECO:0007669"/>
    <property type="project" value="UniProtKB-KW"/>
</dbReference>
<evidence type="ECO:0000256" key="57">
    <source>
        <dbReference type="ARBA" id="ARBA00023296"/>
    </source>
</evidence>
<evidence type="ECO:0000256" key="62">
    <source>
        <dbReference type="ARBA" id="ARBA00046709"/>
    </source>
</evidence>
<dbReference type="Pfam" id="PF00073">
    <property type="entry name" value="Rhv"/>
    <property type="match status" value="2"/>
</dbReference>
<evidence type="ECO:0000256" key="66">
    <source>
        <dbReference type="ARBA" id="ARBA00056557"/>
    </source>
</evidence>
<dbReference type="CDD" id="cd00205">
    <property type="entry name" value="rhv_like"/>
    <property type="match status" value="3"/>
</dbReference>
<dbReference type="CDD" id="cd23213">
    <property type="entry name" value="Enterovirus_RdRp"/>
    <property type="match status" value="1"/>
</dbReference>
<evidence type="ECO:0000256" key="13">
    <source>
        <dbReference type="ARBA" id="ARBA00022520"/>
    </source>
</evidence>
<evidence type="ECO:0000256" key="55">
    <source>
        <dbReference type="ARBA" id="ARBA00023280"/>
    </source>
</evidence>
<comment type="subunit">
    <text evidence="67">Capsid protein VP1: Interacts with capsid protein VP0, and capsid protein VP3 to form heterotrimeric protomers. Five protomers subsequently associate to form pentamers which serve as building blocks for the capsid. Interacts with capsid protein VP2, capsid protein VP3 and capsid protein VP4 following cleavage of capsid protein VP0.</text>
</comment>
<evidence type="ECO:0000256" key="54">
    <source>
        <dbReference type="ARBA" id="ARBA00023260"/>
    </source>
</evidence>
<keyword evidence="31 67" id="KW-0378">Hydrolase</keyword>
<keyword evidence="12 67" id="KW-1036">Host cytoplasmic vesicle</keyword>
<evidence type="ECO:0000256" key="5">
    <source>
        <dbReference type="ARBA" id="ARBA00008303"/>
    </source>
</evidence>
<comment type="subunit">
    <text evidence="7">Interacts with capsid protein VP1 and capsid protein VP3 to form heterotrimeric protomers.</text>
</comment>
<dbReference type="EC" id="3.4.22.28" evidence="67"/>
<sequence>MGAQVSTEKSGSHETKNVATEGSTINFTNINYYKDSYAASASRQDFAQDPAKFTRPVLDTIREVAAPLQSPSVEACGYSDRVAQLTVGNSTITTQEAANIVLSYGEWPEYCPSTDATAVDKPTRPDVSVNRFYTLSTKSWKTESTGWYWKFPDVLNDTGVFGQNAQFHYLYRSGFCMHVQCNASKFHQGALLVAAIPEFVVAASSPATKPNGQGLYPDFAHTNPGKNGQEFRDPYVLDAGVPLSQALVYPHQWINLRTNNCATIIMPYVNALPFDSALNHSNFGLVVIPISPLKYCNGATTEVPITLTIAPLSSEFSGLRQAIKQGFPTELKPGTNQFLTTDDGTSPPILPGFEPTPLIHIPGEFTSLLDLCQIETILEVNNTTGTTGVSRLLIPVRAQNNVDQLCASFQVDPGRNGPWQSTMVGQICRYYTQWSGSLKVTFMFTGSFMATGKMLIAYTPPGSAQPATREAAMLGTHIVWDFGLQSSVTLVIPWISNTHFRAVKTGGVYDYYATGIVTIWYQTNFVVPPDTPTEANIIALGAAQKNFTLKLCKDTDEIQQTAEYQNDPIANAVESAVSALADTTISRVTAANTAVSTHSLGTGRVPALQAAETGASSNASDENLIETRCVMNRNGVNEASVEHFYSRAGLVGVVEVKDSGTSLDGYTVWPIDVMGFVQQRRKLELSTYMRFDAEFTFVSNLSDSTTPGMLLQYMYVPPGAPKPDSRKSYQWQTATNPSVFAKLSDPPPQVSVPFMSPATAYQWFYDGYPTFGEHKQATNLQYGQCPNNMMGHFAIRTVSESTTGKNIHVRVYMRIKHVRAWVPRPLRSQAYMVKNYPTYSQTITNTATDRASITTTDYEGGVPANPQRTSGKFGQQSGAIYVGNFRVVNRHLATHNDWANLVWESSSRDLLVSSTTAQGCDTIARCDCQTGVYYCNSRRKHYPVSFSKPSLVFVEASEYYPARYQSHLMLAKGHSEPGDCGGILRCQHGVIGIVSTGGGGLVGFADVRDLLWLDEEAMEQGVSDYIKGLGDAFGTGFTDAVSREVEALKNYLIGSEGAVEKILKNLIKLISALVIVIRSDYDMVTLTATLALIGCHGSPWAWIKAKTASILGIPIAQKQSASWLKKFNDMASAAKGLEWVSNKISKFIDWLKEKIIPAAREKVEFLNNLKQLPLLENQISNLEQSAASQEDLEVMFGNVSYLAHFCRKFQPLYATEAKRVYALEKRMNNYMQFKSKHRIEPVCLIIRGSPGTGKSLATGIIARAIADKYHSSVYSLPPDPDHFDGYKQQVVTVMDDLCQNPDGKDMSLFCQMVSTVDFIPPMASLEEKGVSFTSKFVIASTNASNIIVPTVSDSDAIRRRFYMDCDIEVTDSYKTDLGRLDAGRAAKLCSENNTANFKRCSPLVCGKAIQLRDRKSKVRYSVDTVISELIREYNNRSAIGNTIEALFQGPPKFRPIRISLEETPAPDAISDLLASVDSEEVRQYCRDQGWIIPETPTNVERHLNRAVLVMQSIATVVAVVSLVYVIYKLFAGFQGAYSGAPKQALKKPVLRTATVQGPSLDFALSLLRRNIRQVQTDQGHFTMLGVRDRLAVLPRHSQPGKTIWVEHKLVNVLDAVELVDEQGVNLELTLITLDTNEKFRDITKFIPESISGASDATLVINTEHMPSMFVPVGDVVQYGFLNLSGKPTHRTMMYNFPTKAGQCGGVVTSVGKVIGIHIGGNGRQGFCAGLKRSYFASEQGEIQWVKPNKETGRLNINGPTRTKFEPSVFHDVFEGNKEPAVLHSKDPRLEVDFEQALFSKYVGNTLLEPDEYIREAALHYANQLKQLSINTSQMSMDEACYGTENLEAIDLHTSAGYPYSALGIKKRDILDPTTRDVSKMKFYMDKYGLDLPYSTYVKDELRSIDKIKKGKSRLIEASSLNDSVYLRMAFGHLYETFHANPGTVTGSAVGCNPDVFWSKLPILLPGSLFAFDYSGYDASLSPVWFRALEMVLREIGYSEEAISLIEGINHTHHVYRNKTYCVLGGMPSGCSGTSIFNSMINNIIIRALLIKTFKGIDLDELNMVAYGDDVLASYPFPIDCLELAKTGREYGLTMTPADKSPCFNEVNWENATFLKRGFLPDEQFPFLIHPTMPMKEIHESIRWTKDARNTQDHVRSLCLLAWHNGKQEYEKFVSTIRSVPVGKALAIPNYENLRRNWLELF</sequence>
<dbReference type="InterPro" id="IPR043128">
    <property type="entry name" value="Rev_trsase/Diguanyl_cyclase"/>
</dbReference>
<dbReference type="EC" id="2.7.7.48" evidence="67"/>
<dbReference type="GO" id="GO:0034220">
    <property type="term" value="P:monoatomic ion transmembrane transport"/>
    <property type="evidence" value="ECO:0007669"/>
    <property type="project" value="UniProtKB-KW"/>
</dbReference>
<organism evidence="71 74">
    <name type="scientific">Coxsackievirus A6</name>
    <dbReference type="NCBI Taxonomy" id="86107"/>
    <lineage>
        <taxon>Viruses</taxon>
        <taxon>Riboviria</taxon>
        <taxon>Orthornavirae</taxon>
        <taxon>Pisuviricota</taxon>
        <taxon>Pisoniviricetes</taxon>
        <taxon>Picornavirales</taxon>
        <taxon>Picornaviridae</taxon>
        <taxon>Ensavirinae</taxon>
        <taxon>Enterovirus</taxon>
        <taxon>Enterovirus alphacoxsackie</taxon>
        <taxon>Enterovirus A</taxon>
    </lineage>
</organism>
<evidence type="ECO:0000256" key="17">
    <source>
        <dbReference type="ARBA" id="ARBA00022562"/>
    </source>
</evidence>
<dbReference type="SUPFAM" id="SSF56672">
    <property type="entry name" value="DNA/RNA polymerases"/>
    <property type="match status" value="1"/>
</dbReference>
<evidence type="ECO:0000256" key="51">
    <source>
        <dbReference type="ARBA" id="ARBA00023200"/>
    </source>
</evidence>
<comment type="catalytic activity">
    <reaction evidence="67">
        <text>RNA(n) + a ribonucleoside 5'-triphosphate = RNA(n+1) + diphosphate</text>
        <dbReference type="Rhea" id="RHEA:21248"/>
        <dbReference type="Rhea" id="RHEA-COMP:14527"/>
        <dbReference type="Rhea" id="RHEA-COMP:17342"/>
        <dbReference type="ChEBI" id="CHEBI:33019"/>
        <dbReference type="ChEBI" id="CHEBI:61557"/>
        <dbReference type="ChEBI" id="CHEBI:140395"/>
        <dbReference type="EC" id="2.7.7.48"/>
    </reaction>
</comment>
<keyword evidence="15 67" id="KW-1192">Host mRNA suppression by virus</keyword>
<evidence type="ECO:0000256" key="45">
    <source>
        <dbReference type="ARBA" id="ARBA00022995"/>
    </source>
</evidence>
<evidence type="ECO:0000256" key="12">
    <source>
        <dbReference type="ARBA" id="ARBA00022488"/>
    </source>
</evidence>
<comment type="function">
    <text evidence="67">Capsid protein VP2: Forms an icosahedral capsid of pseudo T=3 symmetry with capsid proteins VP2 and VP3. The capsid is 300 Angstroms in diameter, composed of 60 copies of each capsid protein and enclosing the viral positive strand RNA genome.</text>
</comment>
<evidence type="ECO:0000256" key="4">
    <source>
        <dbReference type="ARBA" id="ARBA00004328"/>
    </source>
</evidence>
<dbReference type="Proteomes" id="UP000132209">
    <property type="component" value="Genome"/>
</dbReference>
<evidence type="ECO:0000259" key="69">
    <source>
        <dbReference type="PROSITE" id="PS51218"/>
    </source>
</evidence>
<evidence type="ECO:0000256" key="15">
    <source>
        <dbReference type="ARBA" id="ARBA00022557"/>
    </source>
</evidence>
<dbReference type="SMART" id="SM00382">
    <property type="entry name" value="AAA"/>
    <property type="match status" value="1"/>
</dbReference>
<keyword evidence="48 67" id="KW-0406">Ion transport</keyword>
<dbReference type="Gene3D" id="2.40.10.10">
    <property type="entry name" value="Trypsin-like serine proteases"/>
    <property type="match status" value="4"/>
</dbReference>
<dbReference type="Pfam" id="PF08727">
    <property type="entry name" value="P3A"/>
    <property type="match status" value="1"/>
</dbReference>
<keyword evidence="22 67" id="KW-0808">Transferase</keyword>
<keyword evidence="20 67" id="KW-1090">Inhibition of host innate immune response by virus</keyword>
<dbReference type="InterPro" id="IPR007094">
    <property type="entry name" value="RNA-dir_pol_PSvirus"/>
</dbReference>
<keyword evidence="44 67" id="KW-0693">Viral RNA replication</keyword>
<dbReference type="GO" id="GO:0008270">
    <property type="term" value="F:zinc ion binding"/>
    <property type="evidence" value="ECO:0007669"/>
    <property type="project" value="UniProtKB-KW"/>
</dbReference>
<evidence type="ECO:0000256" key="67">
    <source>
        <dbReference type="RuleBase" id="RU364118"/>
    </source>
</evidence>
<dbReference type="GO" id="GO:0019062">
    <property type="term" value="P:virion attachment to host cell"/>
    <property type="evidence" value="ECO:0007669"/>
    <property type="project" value="UniProtKB-KW"/>
</dbReference>
<evidence type="ECO:0000256" key="25">
    <source>
        <dbReference type="ARBA" id="ARBA00022706"/>
    </source>
</evidence>
<dbReference type="InterPro" id="IPR000605">
    <property type="entry name" value="Helicase_SF3_ssDNA/RNA_vir"/>
</dbReference>
<reference evidence="71 74" key="1">
    <citation type="submission" date="2014-03" db="EMBL/GenBank/DDBJ databases">
        <title>Genome sequence of a novel recombinant coxsackievirus A6 strain from Shanghai, China.</title>
        <authorList>
            <person name="Feng X."/>
            <person name="Guan W."/>
            <person name="Zhang X."/>
            <person name="Guo Y."/>
            <person name="Hu Y."/>
            <person name="Yao Z."/>
        </authorList>
    </citation>
    <scope>NUCLEOTIDE SEQUENCE [LARGE SCALE GENOMIC DNA]</scope>
    <source>
        <strain evidence="71">PF1/SH/CHN/2013</strain>
    </source>
</reference>
<evidence type="ECO:0000256" key="39">
    <source>
        <dbReference type="ARBA" id="ARBA00022842"/>
    </source>
</evidence>
<keyword evidence="18 67" id="KW-0945">Host-virus interaction</keyword>
<dbReference type="Gene3D" id="3.30.70.270">
    <property type="match status" value="1"/>
</dbReference>
<evidence type="ECO:0000256" key="14">
    <source>
        <dbReference type="ARBA" id="ARBA00022553"/>
    </source>
</evidence>
<evidence type="ECO:0000256" key="18">
    <source>
        <dbReference type="ARBA" id="ARBA00022581"/>
    </source>
</evidence>
<keyword evidence="36" id="KW-0068">Autocatalytic cleavage</keyword>
<dbReference type="InterPro" id="IPR022539">
    <property type="entry name" value="VP1_C"/>
</dbReference>
<feature type="domain" description="Peptidase C3" evidence="70">
    <location>
        <begin position="1557"/>
        <end position="1735"/>
    </location>
</feature>
<evidence type="ECO:0000256" key="6">
    <source>
        <dbReference type="ARBA" id="ARBA00011124"/>
    </source>
</evidence>
<dbReference type="Pfam" id="PF00947">
    <property type="entry name" value="Pico_P2A"/>
    <property type="match status" value="1"/>
</dbReference>
<comment type="function">
    <text evidence="67">RNA-directed RNA polymerase: Replicates the viral genomic RNA on the surface of intracellular membranes. May form linear arrays of subunits that propagate along a strong head-to-tail interaction called interface-I. Covalently attaches UMP to a tyrosine of VPg, which is used to prime RNA synthesis. The positive stranded RNA genome is first replicated at virus induced membranous vesicles, creating a dsRNA genomic replication form. This dsRNA is then used as template to synthesize positive stranded RNA genomes. ss(+)RNA genomes are either translated, replicated or encapsidated.</text>
</comment>
<comment type="function">
    <text evidence="60">Localizes the viral replication complex to the surface of membranous vesicles. It inhibits host cell endoplasmic reticulum-to-Golgi apparatus transport and causes the disassembly of the Golgi complex, possibly through GBF1 interaction. This would result in depletion of MHC, trail receptors and IFN receptors at the host cell surface. Plays an essential role in viral RNA replication by recruiting ACBD3 and PI4KB at the viral replication sites, thereby allowing the formation of the rearranged membranous structures where viral replication takes place.</text>
</comment>
<comment type="function">
    <text evidence="67">Protease 3C: Major viral protease that mediates proteolytic processing of the polyprotein. Cleaves host EIF5B, contributing to host translation shutoff. Cleaves also host PABPC1, contributing to host translation shutoff.</text>
</comment>
<comment type="catalytic activity">
    <reaction evidence="59 67">
        <text>Selective cleavage of Tyr-|-Gly bond in the picornavirus polyprotein.</text>
        <dbReference type="EC" id="3.4.22.29"/>
    </reaction>
</comment>
<comment type="cofactor">
    <cofactor evidence="1">
        <name>Mg(2+)</name>
        <dbReference type="ChEBI" id="CHEBI:18420"/>
    </cofactor>
</comment>
<keyword evidence="13 67" id="KW-0191">Covalent protein-RNA linkage</keyword>
<dbReference type="FunFam" id="2.40.10.10:FF:000022">
    <property type="entry name" value="Genome polyprotein"/>
    <property type="match status" value="1"/>
</dbReference>
<keyword evidence="34" id="KW-0788">Thiol protease</keyword>
<keyword evidence="30" id="KW-0863">Zinc-finger</keyword>
<keyword evidence="42 67" id="KW-0694">RNA-binding</keyword>
<dbReference type="SUPFAM" id="SSF50494">
    <property type="entry name" value="Trypsin-like serine proteases"/>
    <property type="match status" value="2"/>
</dbReference>
<dbReference type="GO" id="GO:0039520">
    <property type="term" value="P:symbiont-mediated activation of host autophagy"/>
    <property type="evidence" value="ECO:0007669"/>
    <property type="project" value="UniProtKB-KW"/>
</dbReference>
<evidence type="ECO:0000313" key="72">
    <source>
        <dbReference type="EMBL" id="AJO60885.1"/>
    </source>
</evidence>
<evidence type="ECO:0000256" key="59">
    <source>
        <dbReference type="ARBA" id="ARBA00024513"/>
    </source>
</evidence>
<dbReference type="FunFam" id="2.40.10.10:FF:000018">
    <property type="entry name" value="Genome polyprotein"/>
    <property type="match status" value="1"/>
</dbReference>
<keyword evidence="40 67" id="KW-0946">Virion</keyword>
<comment type="catalytic activity">
    <reaction evidence="67">
        <text>Selective cleavage of Gln-|-Gly bond in the poliovirus polyprotein. In other picornavirus reactions Glu may be substituted for Gln, and Ser or Thr for Gly.</text>
        <dbReference type="EC" id="3.4.22.28"/>
    </reaction>
</comment>
<evidence type="ECO:0000256" key="7">
    <source>
        <dbReference type="ARBA" id="ARBA00011474"/>
    </source>
</evidence>
<evidence type="ECO:0000256" key="33">
    <source>
        <dbReference type="ARBA" id="ARBA00022806"/>
    </source>
</evidence>
<name>A0A060D1Y1_9ENTO</name>
<evidence type="ECO:0000256" key="20">
    <source>
        <dbReference type="ARBA" id="ARBA00022632"/>
    </source>
</evidence>
<evidence type="ECO:0000256" key="58">
    <source>
        <dbReference type="ARBA" id="ARBA00023303"/>
    </source>
</evidence>
<dbReference type="GO" id="GO:0006260">
    <property type="term" value="P:DNA replication"/>
    <property type="evidence" value="ECO:0007669"/>
    <property type="project" value="UniProtKB-KW"/>
</dbReference>
<keyword evidence="32 67" id="KW-1161">Viral attachment to host cell</keyword>
<dbReference type="InterPro" id="IPR001205">
    <property type="entry name" value="RNA-dir_pol_C"/>
</dbReference>
<dbReference type="InterPro" id="IPR029053">
    <property type="entry name" value="Viral_coat"/>
</dbReference>
<evidence type="ECO:0000256" key="50">
    <source>
        <dbReference type="ARBA" id="ARBA00023197"/>
    </source>
</evidence>
<comment type="function">
    <text evidence="65">Acts as a primer for viral RNA replication and remains covalently bound to viral genomic RNA. VPg is uridylylated prior to priming replication into VPg-pUpU. The oriI viral genomic sequence may act as a template for this. The VPg-pUpU is then used as primer on the genomic RNA poly(A) by the RNA-dependent RNA polymerase to replicate the viral genome. During genome replication, the VPg-RNA linkage is removed by the host TDP2, thereby accelerating replication. During the late stage of the replication cycle, host TDP2 is excluded from sites of viral RNA synthesis and encapsidation, allowing for the generation of progeny virions.</text>
</comment>
<evidence type="ECO:0000256" key="35">
    <source>
        <dbReference type="ARBA" id="ARBA00022809"/>
    </source>
</evidence>
<keyword evidence="14" id="KW-0597">Phosphoprotein</keyword>
<dbReference type="SUPFAM" id="SSF52540">
    <property type="entry name" value="P-loop containing nucleoside triphosphate hydrolases"/>
    <property type="match status" value="1"/>
</dbReference>
<evidence type="ECO:0000256" key="11">
    <source>
        <dbReference type="ARBA" id="ARBA00022484"/>
    </source>
</evidence>
<evidence type="ECO:0000256" key="2">
    <source>
        <dbReference type="ARBA" id="ARBA00004147"/>
    </source>
</evidence>
<dbReference type="InterPro" id="IPR014838">
    <property type="entry name" value="P3A"/>
</dbReference>
<keyword evidence="47 67" id="KW-1072">Activation of host autophagy by virus</keyword>
<keyword evidence="41 67" id="KW-1043">Host membrane</keyword>
<comment type="subunit">
    <text evidence="61">Homodimer. Interacts with host GBF1. Interacts (via GOLD domain) with host ACBD3 (via GOLD domain); this interaction allows the formation of a viral protein 3A/ACBD3 heterotetramer with a 2:2 stoichiometry, which will stimulate the recruitment of host PI4KB in order to synthesize PI4P at the viral RNA replication sites.</text>
</comment>
<dbReference type="EC" id="3.4.22.29" evidence="67"/>
<evidence type="ECO:0000256" key="8">
    <source>
        <dbReference type="ARBA" id="ARBA00011647"/>
    </source>
</evidence>
<keyword evidence="11 67" id="KW-0696">RNA-directed RNA polymerase</keyword>
<dbReference type="GO" id="GO:0004197">
    <property type="term" value="F:cysteine-type endopeptidase activity"/>
    <property type="evidence" value="ECO:0007669"/>
    <property type="project" value="UniProtKB-EC"/>
</dbReference>
<dbReference type="FunFam" id="4.10.880.10:FF:000002">
    <property type="entry name" value="Genome polyprotein"/>
    <property type="match status" value="1"/>
</dbReference>
<comment type="function">
    <text evidence="67">Protein 3CD: Involved in the viral replication complex and viral polypeptide maturation. It exhibits protease activity with a specificity and catalytic efficiency that is different from protease 3C. Protein 3CD lacks polymerase activity. Protein 3CD binds to the 5'UTR of the viral genome.</text>
</comment>
<dbReference type="GO" id="GO:0075509">
    <property type="term" value="P:endocytosis involved in viral entry into host cell"/>
    <property type="evidence" value="ECO:0007669"/>
    <property type="project" value="UniProtKB-KW"/>
</dbReference>
<keyword evidence="57 67" id="KW-1160">Virus entry into host cell</keyword>
<dbReference type="InterPro" id="IPR043504">
    <property type="entry name" value="Peptidase_S1_PA_chymotrypsin"/>
</dbReference>
<keyword evidence="29 67" id="KW-0547">Nucleotide-binding</keyword>
<dbReference type="PROSITE" id="PS50507">
    <property type="entry name" value="RDRP_SSRNA_POS"/>
    <property type="match status" value="1"/>
</dbReference>
<evidence type="ECO:0000256" key="28">
    <source>
        <dbReference type="ARBA" id="ARBA00022737"/>
    </source>
</evidence>
<evidence type="ECO:0000256" key="49">
    <source>
        <dbReference type="ARBA" id="ARBA00023136"/>
    </source>
</evidence>
<evidence type="ECO:0000256" key="46">
    <source>
        <dbReference type="ARBA" id="ARBA00023039"/>
    </source>
</evidence>
<comment type="subcellular location">
    <subcellularLocation>
        <location evidence="3">Host cytoplasmic vesicle membrane</location>
        <topology evidence="3">Peripheral membrane protein</topology>
        <orientation evidence="3">Cytoplasmic side</orientation>
    </subcellularLocation>
    <subcellularLocation>
        <location evidence="2">Host nucleus</location>
    </subcellularLocation>
    <subcellularLocation>
        <location evidence="4">Virion</location>
    </subcellularLocation>
</comment>
<comment type="function">
    <text evidence="67">Capsid protein VP4: Lies on the inner surface of the capsid shell. After binding to the host receptor, the capsid undergoes conformational changes. Capsid protein VP4 is released, Capsid protein VP1 N-terminus is externalized, and together, they shape a pore in the host membrane through which the viral genome is translocated into the host cell cytoplasm.</text>
</comment>
<evidence type="ECO:0000256" key="34">
    <source>
        <dbReference type="ARBA" id="ARBA00022807"/>
    </source>
</evidence>
<keyword evidence="38 67" id="KW-0067">ATP-binding</keyword>
<dbReference type="GO" id="GO:0015267">
    <property type="term" value="F:channel activity"/>
    <property type="evidence" value="ECO:0007669"/>
    <property type="project" value="UniProtKB-KW"/>
</dbReference>
<comment type="subunit">
    <text evidence="63">Homohexamer; forms a hexameric ring structure with 6-fold symmetry characteristic of AAA+ ATPases. Interacts (via N-terminus) with host RTN3 (via reticulon domain); this interaction is important for viral replication. Interacts with capsid protein VP3; this interaction may be important for virion morphogenesis.</text>
</comment>
<evidence type="ECO:0000256" key="56">
    <source>
        <dbReference type="ARBA" id="ARBA00023288"/>
    </source>
</evidence>
<dbReference type="GO" id="GO:0039554">
    <property type="term" value="P:symbiont-mediated suppression of host cytoplasmic pattern recognition receptor signaling pathway via inhibition of MDA-5 activity"/>
    <property type="evidence" value="ECO:0007669"/>
    <property type="project" value="UniProtKB-KW"/>
</dbReference>
<dbReference type="Gene3D" id="1.20.960.20">
    <property type="match status" value="1"/>
</dbReference>
<dbReference type="GO" id="GO:0003724">
    <property type="term" value="F:RNA helicase activity"/>
    <property type="evidence" value="ECO:0007669"/>
    <property type="project" value="InterPro"/>
</dbReference>
<dbReference type="InterPro" id="IPR027417">
    <property type="entry name" value="P-loop_NTPase"/>
</dbReference>
<evidence type="ECO:0000256" key="16">
    <source>
        <dbReference type="ARBA" id="ARBA00022561"/>
    </source>
</evidence>
<dbReference type="GO" id="GO:0006351">
    <property type="term" value="P:DNA-templated transcription"/>
    <property type="evidence" value="ECO:0007669"/>
    <property type="project" value="InterPro"/>
</dbReference>
<dbReference type="Pfam" id="PF00910">
    <property type="entry name" value="RNA_helicase"/>
    <property type="match status" value="1"/>
</dbReference>
<evidence type="ECO:0000259" key="70">
    <source>
        <dbReference type="PROSITE" id="PS51874"/>
    </source>
</evidence>
<dbReference type="FunFam" id="2.40.10.10:FF:000020">
    <property type="entry name" value="Genome polyprotein"/>
    <property type="match status" value="1"/>
</dbReference>
<evidence type="ECO:0000256" key="61">
    <source>
        <dbReference type="ARBA" id="ARBA00046425"/>
    </source>
</evidence>
<dbReference type="GO" id="GO:0005524">
    <property type="term" value="F:ATP binding"/>
    <property type="evidence" value="ECO:0007669"/>
    <property type="project" value="UniProtKB-KW"/>
</dbReference>
<dbReference type="InterPro" id="IPR001676">
    <property type="entry name" value="Picornavirus_capsid"/>
</dbReference>
<dbReference type="InterPro" id="IPR000081">
    <property type="entry name" value="Peptidase_C3"/>
</dbReference>
<comment type="similarity">
    <text evidence="5 67">Belongs to the picornaviruses polyprotein family.</text>
</comment>
<dbReference type="InterPro" id="IPR002527">
    <property type="entry name" value="Pico_P2B"/>
</dbReference>
<evidence type="ECO:0000256" key="26">
    <source>
        <dbReference type="ARBA" id="ARBA00022707"/>
    </source>
</evidence>
<dbReference type="GO" id="GO:0017111">
    <property type="term" value="F:ribonucleoside triphosphate phosphatase activity"/>
    <property type="evidence" value="ECO:0007669"/>
    <property type="project" value="UniProtKB-EC"/>
</dbReference>
<keyword evidence="39" id="KW-0460">Magnesium</keyword>
<keyword evidence="35 67" id="KW-1193">Eukaryotic host translation shutoff by virus</keyword>
<evidence type="ECO:0000256" key="44">
    <source>
        <dbReference type="ARBA" id="ARBA00022953"/>
    </source>
</evidence>
<comment type="function">
    <text evidence="67">Capsid protein VP1: Forms an icosahedral capsid of pseudo T=3 symmetry with capsid proteins VP2 and VP3. The capsid is 300 Angstroms in diameter, composed of 60 copies of each capsid protein and enclosing the viral positive strand RNA genome. Capsid protein VP1 mainly forms the vertices of the capsid. Capsid protein VP1 interacts with host cell receptor to provide virion attachment to target host cells. This attachment induces virion internalization. Tyrosine kinases are probably involved in the entry process. After binding to its receptor, the capsid undergoes conformational changes. Capsid protein VP1 N-terminus (that contains an amphipathic alpha-helix) and capsid protein VP4 are externalized. Together, they shape a pore in the host membrane through which viral genome is translocated to host cell cytoplasm. After genome has been released, the channel shrinks.</text>
</comment>
<evidence type="ECO:0000256" key="64">
    <source>
        <dbReference type="ARBA" id="ARBA00047631"/>
    </source>
</evidence>
<comment type="function">
    <text evidence="67">Protein 3AB: Localizes the viral replication complex to the surface of membranous vesicles. Together with protein 3CD binds the Cis-Active RNA Element (CRE) which is involved in RNA synthesis initiation. Acts as a cofactor to stimulate the activity of 3D polymerase, maybe through a nucleid acid chaperone activity.</text>
</comment>
<dbReference type="InterPro" id="IPR036203">
    <property type="entry name" value="P3A_soluble_dom"/>
</dbReference>
<keyword evidence="45 67" id="KW-1190">Host gene expression shutoff by virus</keyword>
<evidence type="ECO:0000313" key="71">
    <source>
        <dbReference type="EMBL" id="AIA99528.1"/>
    </source>
</evidence>
<evidence type="ECO:0000259" key="68">
    <source>
        <dbReference type="PROSITE" id="PS50507"/>
    </source>
</evidence>
<dbReference type="Proteomes" id="UP000167615">
    <property type="component" value="Genome"/>
</dbReference>
<evidence type="ECO:0000313" key="73">
    <source>
        <dbReference type="Proteomes" id="UP000132209"/>
    </source>
</evidence>
<dbReference type="Pfam" id="PF00680">
    <property type="entry name" value="RdRP_1"/>
    <property type="match status" value="1"/>
</dbReference>
<dbReference type="PROSITE" id="PS51874">
    <property type="entry name" value="PCV_3C_PRO"/>
    <property type="match status" value="1"/>
</dbReference>
<proteinExistence type="inferred from homology"/>
<dbReference type="PROSITE" id="PS51218">
    <property type="entry name" value="SF3_HELICASE_2"/>
    <property type="match status" value="1"/>
</dbReference>
<keyword evidence="49 67" id="KW-0472">Membrane</keyword>
<keyword evidence="23 67" id="KW-0548">Nucleotidyltransferase</keyword>
<evidence type="ECO:0000256" key="31">
    <source>
        <dbReference type="ARBA" id="ARBA00022801"/>
    </source>
</evidence>
<keyword evidence="43 67" id="KW-1164">Virus endocytosis by host</keyword>
<comment type="catalytic activity">
    <reaction evidence="64 67">
        <text>a ribonucleoside 5'-triphosphate + H2O = a ribonucleoside 5'-diphosphate + phosphate + H(+)</text>
        <dbReference type="Rhea" id="RHEA:23680"/>
        <dbReference type="ChEBI" id="CHEBI:15377"/>
        <dbReference type="ChEBI" id="CHEBI:15378"/>
        <dbReference type="ChEBI" id="CHEBI:43474"/>
        <dbReference type="ChEBI" id="CHEBI:57930"/>
        <dbReference type="ChEBI" id="CHEBI:61557"/>
        <dbReference type="EC" id="3.6.1.15"/>
    </reaction>
</comment>
<evidence type="ECO:0000256" key="63">
    <source>
        <dbReference type="ARBA" id="ARBA00046779"/>
    </source>
</evidence>
<dbReference type="GO" id="GO:0003723">
    <property type="term" value="F:RNA binding"/>
    <property type="evidence" value="ECO:0007669"/>
    <property type="project" value="UniProtKB-KW"/>
</dbReference>
<keyword evidence="25 67" id="KW-1143">T=pseudo3 icosahedral capsid protein</keyword>
<evidence type="ECO:0000256" key="60">
    <source>
        <dbReference type="ARBA" id="ARBA00045482"/>
    </source>
</evidence>
<keyword evidence="58 67" id="KW-0407">Ion channel</keyword>
<keyword evidence="19 67" id="KW-1162">Viral penetration into host cytoplasm</keyword>
<dbReference type="FunFam" id="2.60.120.20:FF:000002">
    <property type="entry name" value="Genome polyprotein"/>
    <property type="match status" value="1"/>
</dbReference>
<evidence type="ECO:0000256" key="48">
    <source>
        <dbReference type="ARBA" id="ARBA00023065"/>
    </source>
</evidence>
<evidence type="ECO:0000256" key="1">
    <source>
        <dbReference type="ARBA" id="ARBA00001946"/>
    </source>
</evidence>
<keyword evidence="37" id="KW-0862">Zinc</keyword>
<keyword evidence="10 67" id="KW-1113">Inhibition of host RLR pathway by virus</keyword>
<evidence type="ECO:0000256" key="29">
    <source>
        <dbReference type="ARBA" id="ARBA00022741"/>
    </source>
</evidence>
<comment type="function">
    <text evidence="67">Protein 2C: Induces and associates with structural rearrangements of intracellular membranes. Displays RNA-binding, nucleotide binding and NTPase activities. May play a role in virion morphogenesis and viral RNA encapsidation by interacting with the capsid protein VP3.</text>
</comment>
<dbReference type="InterPro" id="IPR003593">
    <property type="entry name" value="AAA+_ATPase"/>
</dbReference>
<dbReference type="InterPro" id="IPR033703">
    <property type="entry name" value="Rhv-like"/>
</dbReference>
<dbReference type="Pfam" id="PF02226">
    <property type="entry name" value="Pico_P1A"/>
    <property type="match status" value="1"/>
</dbReference>
<dbReference type="GO" id="GO:0039522">
    <property type="term" value="P:symbiont-mediated suppression of host mRNA export from nucleus"/>
    <property type="evidence" value="ECO:0007669"/>
    <property type="project" value="UniProtKB-KW"/>
</dbReference>
<comment type="function">
    <text evidence="66">Cysteine protease that cleaves viral polyprotein and specific host proteins. It is responsible for the autocatalytic cleavage between the P1 and P2 regions, which is the first cleavage occurring in the polyprotein. Also cleaves the host translation initiation factor EIF4G1, in order to shut down the capped cellular mRNA translation. Inhibits the host nucleus-cytoplasm protein and RNA trafficking by cleaving host members of the nuclear pores. Counteracts stress granule formation probably by antagonizing its assembly or promoting its dissassembly. Cleaves and inhibits host IFIH1/MDA5, thereby inhibiting the type-I IFN production and the establishment of the antiviral state. Cleaves and inhibits host MAVS, thereby inhibiting the type-I IFN production and the establishment of the antiviral state.</text>
</comment>
<keyword evidence="16 67" id="KW-0167">Capsid protein</keyword>
<keyword evidence="52 67" id="KW-1262">Eukaryotic host gene expression shutoff by virus</keyword>
<dbReference type="FunFam" id="1.20.960.20:FF:000001">
    <property type="entry name" value="Genome polyprotein"/>
    <property type="match status" value="1"/>
</dbReference>
<keyword evidence="51 67" id="KW-1035">Host cytoplasm</keyword>
<keyword evidence="9 67" id="KW-0813">Transport</keyword>
<dbReference type="EC" id="3.6.1.15" evidence="67"/>
<dbReference type="InterPro" id="IPR014759">
    <property type="entry name" value="Helicase_SF3_ssRNA_vir"/>
</dbReference>
<comment type="function">
    <text evidence="67">Protease 2A: Cysteine protease that cleaves viral polyprotein and specific host proteins.</text>
</comment>
<evidence type="ECO:0000256" key="27">
    <source>
        <dbReference type="ARBA" id="ARBA00022723"/>
    </source>
</evidence>
<dbReference type="Pfam" id="PF22663">
    <property type="entry name" value="Rhv_5"/>
    <property type="match status" value="1"/>
</dbReference>
<comment type="function">
    <text evidence="67">Capsid protein VP3: Forms an icosahedral capsid of pseudo T=3 symmetry with capsid proteins VP2 and VP3. The capsid is 300 Angstroms in diameter, composed of 60 copies of each capsid protein and enclosing the viral positive strand RNA genome.</text>
</comment>
<comment type="function">
    <text evidence="67">Capsid protein VP0: Component of immature procapsids, which is cleaved into capsid proteins VP4 and VP2 after maturation. Allows the capsid to remain inactive before the maturation step.</text>
</comment>
<dbReference type="SUPFAM" id="SSF88633">
    <property type="entry name" value="Positive stranded ssRNA viruses"/>
    <property type="match status" value="2"/>
</dbReference>
<evidence type="ECO:0000256" key="32">
    <source>
        <dbReference type="ARBA" id="ARBA00022804"/>
    </source>
</evidence>
<keyword evidence="46 67" id="KW-1182">Viral ion channel</keyword>
<dbReference type="InterPro" id="IPR059138">
    <property type="entry name" value="Pico_VP1"/>
</dbReference>
<dbReference type="InterPro" id="IPR043502">
    <property type="entry name" value="DNA/RNA_pol_sf"/>
</dbReference>
<dbReference type="GO" id="GO:0039618">
    <property type="term" value="C:T=pseudo3 icosahedral viral capsid"/>
    <property type="evidence" value="ECO:0007669"/>
    <property type="project" value="UniProtKB-KW"/>
</dbReference>
<protein>
    <recommendedName>
        <fullName evidence="67">Genome polyprotein</fullName>
    </recommendedName>
    <component>
        <recommendedName>
            <fullName evidence="67">P3</fullName>
        </recommendedName>
    </component>
    <component>
        <recommendedName>
            <fullName evidence="67">Protein 3AB</fullName>
        </recommendedName>
    </component>
    <component>
        <recommendedName>
            <fullName evidence="67">P2</fullName>
        </recommendedName>
    </component>
    <component>
        <recommendedName>
            <fullName evidence="67">P1</fullName>
        </recommendedName>
    </component>
    <component>
        <recommendedName>
            <fullName evidence="67">Capsid protein VP0</fullName>
        </recommendedName>
        <alternativeName>
            <fullName evidence="67">VP4-VP2</fullName>
        </alternativeName>
    </component>
    <component>
        <recommendedName>
            <fullName evidence="67">Capsid protein VP4</fullName>
        </recommendedName>
        <alternativeName>
            <fullName evidence="67">P1A</fullName>
        </alternativeName>
        <alternativeName>
            <fullName evidence="67">Virion protein 4</fullName>
        </alternativeName>
    </component>
    <component>
        <recommendedName>
            <fullName evidence="67">Capsid protein VP2</fullName>
        </recommendedName>
        <alternativeName>
            <fullName evidence="67">P1B</fullName>
        </alternativeName>
        <alternativeName>
            <fullName evidence="67">Virion protein 2</fullName>
        </alternativeName>
    </component>
    <component>
        <recommendedName>
            <fullName evidence="67">Capsid protein VP3</fullName>
        </recommendedName>
        <alternativeName>
            <fullName evidence="67">P1C</fullName>
        </alternativeName>
        <alternativeName>
            <fullName evidence="67">Virion protein 3</fullName>
        </alternativeName>
    </component>
    <component>
        <recommendedName>
            <fullName evidence="67">Capsid protein VP1</fullName>
        </recommendedName>
        <alternativeName>
            <fullName evidence="67">P1D</fullName>
        </alternativeName>
        <alternativeName>
            <fullName evidence="67">Virion protein 1</fullName>
        </alternativeName>
    </component>
    <component>
        <recommendedName>
            <fullName evidence="67">Protease 2A</fullName>
            <shortName evidence="67">P2A</shortName>
            <ecNumber evidence="67">3.4.22.29</ecNumber>
        </recommendedName>
        <alternativeName>
            <fullName evidence="67">Picornain 2A</fullName>
        </alternativeName>
        <alternativeName>
            <fullName evidence="67">Protein 2A</fullName>
        </alternativeName>
    </component>
    <component>
        <recommendedName>
            <fullName evidence="67">Protein 2B</fullName>
            <shortName evidence="67">P2B</shortName>
        </recommendedName>
    </component>
    <component>
        <recommendedName>
            <fullName evidence="67">Protein 2C</fullName>
            <shortName evidence="67">P2C</shortName>
            <ecNumber evidence="67">3.6.1.15</ecNumber>
        </recommendedName>
    </component>
    <component>
        <recommendedName>
            <fullName evidence="67">Protein 3A</fullName>
            <shortName evidence="67">P3A</shortName>
        </recommendedName>
    </component>
    <component>
        <recommendedName>
            <fullName evidence="67">Viral protein genome-linked</fullName>
            <shortName evidence="67">VPg</shortName>
        </recommendedName>
        <alternativeName>
            <fullName evidence="67">Protein 3B</fullName>
            <shortName evidence="67">P3B</shortName>
        </alternativeName>
    </component>
    <component>
        <recommendedName>
            <fullName evidence="67">Protein 3CD</fullName>
            <ecNumber evidence="67">3.4.22.28</ecNumber>
        </recommendedName>
    </component>
    <component>
        <recommendedName>
            <fullName evidence="67">Protease 3C</fullName>
            <shortName evidence="67">P3C</shortName>
        </recommendedName>
    </component>
    <component>
        <recommendedName>
            <fullName evidence="67">RNA-directed RNA polymerase</fullName>
            <shortName evidence="67">RdRp</shortName>
            <ecNumber evidence="67">2.7.7.48</ecNumber>
        </recommendedName>
        <alternativeName>
            <fullName evidence="67">3D polymerase</fullName>
            <shortName evidence="67">3Dpol</shortName>
        </alternativeName>
        <alternativeName>
            <fullName evidence="67">Protein 3D</fullName>
            <shortName evidence="67">3D</shortName>
        </alternativeName>
    </component>
</protein>
<evidence type="ECO:0000256" key="22">
    <source>
        <dbReference type="ARBA" id="ARBA00022679"/>
    </source>
</evidence>
<dbReference type="Pfam" id="PF01552">
    <property type="entry name" value="Pico_P2B"/>
    <property type="match status" value="1"/>
</dbReference>
<dbReference type="InterPro" id="IPR044067">
    <property type="entry name" value="PCV_3C_PRO"/>
</dbReference>
<dbReference type="InterPro" id="IPR000199">
    <property type="entry name" value="Peptidase_C3A/C3B_picornavir"/>
</dbReference>
<evidence type="ECO:0000256" key="65">
    <source>
        <dbReference type="ARBA" id="ARBA00054285"/>
    </source>
</evidence>
<dbReference type="GO" id="GO:0044694">
    <property type="term" value="P:symbiont genome entry into host cell via pore formation in plasma membrane"/>
    <property type="evidence" value="ECO:0007669"/>
    <property type="project" value="UniProtKB-KW"/>
</dbReference>
<comment type="function">
    <text evidence="67">Viral protein genome-linked: acts as a primer for viral RNA replication and remains covalently bound to viral genomic RNA. VPg is uridylylated prior to priming replication into VPg-pUpU. The oriI viral genomic sequence may act as a template for this. The VPg-pUpU is then used as primer on the genomic RNA poly(A) by the RNA-dependent RNA polymerase to replicate the viral genome.</text>
</comment>
<keyword evidence="54" id="KW-1089">Inhibition of host MDA5 by virus</keyword>
<keyword evidence="50 67" id="KW-1099">Inhibition of host mRNA nuclear export by virus</keyword>
<dbReference type="GO" id="GO:0006508">
    <property type="term" value="P:proteolysis"/>
    <property type="evidence" value="ECO:0007669"/>
    <property type="project" value="UniProtKB-KW"/>
</dbReference>
<evidence type="ECO:0000256" key="23">
    <source>
        <dbReference type="ARBA" id="ARBA00022695"/>
    </source>
</evidence>
<dbReference type="Gene3D" id="6.10.20.20">
    <property type="entry name" value="Poliovirus 3A protein-like"/>
    <property type="match status" value="1"/>
</dbReference>
<evidence type="ECO:0000256" key="43">
    <source>
        <dbReference type="ARBA" id="ARBA00022890"/>
    </source>
</evidence>
<dbReference type="Pfam" id="PF00548">
    <property type="entry name" value="Peptidase_C3"/>
    <property type="match status" value="1"/>
</dbReference>
<dbReference type="FunFam" id="2.60.120.20:FF:000003">
    <property type="entry name" value="Genome polyprotein"/>
    <property type="match status" value="1"/>
</dbReference>
<feature type="domain" description="SF3 helicase" evidence="69">
    <location>
        <begin position="1224"/>
        <end position="1382"/>
    </location>
</feature>
<keyword evidence="24" id="KW-0235">DNA replication</keyword>
<evidence type="ECO:0000256" key="41">
    <source>
        <dbReference type="ARBA" id="ARBA00022870"/>
    </source>
</evidence>
<keyword evidence="17" id="KW-1048">Host nucleus</keyword>
<dbReference type="Gene3D" id="2.60.120.20">
    <property type="match status" value="3"/>
</dbReference>
<evidence type="ECO:0000256" key="24">
    <source>
        <dbReference type="ARBA" id="ARBA00022705"/>
    </source>
</evidence>
<keyword evidence="53 67" id="KW-1172">Pore-mediated penetration of viral genome into host cell</keyword>
<feature type="domain" description="RdRp catalytic" evidence="68">
    <location>
        <begin position="1966"/>
        <end position="2081"/>
    </location>
</feature>